<reference evidence="7" key="1">
    <citation type="journal article" date="2011" name="Genome Biol.">
        <title>The draft genome of the carcinogenic human liver fluke Clonorchis sinensis.</title>
        <authorList>
            <person name="Wang X."/>
            <person name="Chen W."/>
            <person name="Huang Y."/>
            <person name="Sun J."/>
            <person name="Men J."/>
            <person name="Liu H."/>
            <person name="Luo F."/>
            <person name="Guo L."/>
            <person name="Lv X."/>
            <person name="Deng C."/>
            <person name="Zhou C."/>
            <person name="Fan Y."/>
            <person name="Li X."/>
            <person name="Huang L."/>
            <person name="Hu Y."/>
            <person name="Liang C."/>
            <person name="Hu X."/>
            <person name="Xu J."/>
            <person name="Yu X."/>
        </authorList>
    </citation>
    <scope>NUCLEOTIDE SEQUENCE [LARGE SCALE GENOMIC DNA]</scope>
    <source>
        <strain evidence="7">Henan</strain>
    </source>
</reference>
<dbReference type="PANTHER" id="PTHR45664">
    <property type="entry name" value="PROTEIN ZERKNUELLT 1-RELATED"/>
    <property type="match status" value="1"/>
</dbReference>
<evidence type="ECO:0000313" key="8">
    <source>
        <dbReference type="Proteomes" id="UP000008909"/>
    </source>
</evidence>
<evidence type="ECO:0000256" key="3">
    <source>
        <dbReference type="ARBA" id="ARBA00023242"/>
    </source>
</evidence>
<keyword evidence="8" id="KW-1185">Reference proteome</keyword>
<dbReference type="EMBL" id="DF144061">
    <property type="protein sequence ID" value="GAA55672.1"/>
    <property type="molecule type" value="Genomic_DNA"/>
</dbReference>
<dbReference type="PROSITE" id="PS00027">
    <property type="entry name" value="HOMEOBOX_1"/>
    <property type="match status" value="1"/>
</dbReference>
<evidence type="ECO:0000256" key="2">
    <source>
        <dbReference type="ARBA" id="ARBA00023155"/>
    </source>
</evidence>
<dbReference type="Pfam" id="PF00046">
    <property type="entry name" value="Homeodomain"/>
    <property type="match status" value="1"/>
</dbReference>
<dbReference type="GO" id="GO:0045944">
    <property type="term" value="P:positive regulation of transcription by RNA polymerase II"/>
    <property type="evidence" value="ECO:0007669"/>
    <property type="project" value="UniProtKB-ARBA"/>
</dbReference>
<accession>G7YRU2</accession>
<dbReference type="InterPro" id="IPR017970">
    <property type="entry name" value="Homeobox_CS"/>
</dbReference>
<dbReference type="InterPro" id="IPR001356">
    <property type="entry name" value="HD"/>
</dbReference>
<dbReference type="PANTHER" id="PTHR45664:SF12">
    <property type="entry name" value="PANCREAS_DUODENUM HOMEOBOX PROTEIN 1"/>
    <property type="match status" value="1"/>
</dbReference>
<dbReference type="AlphaFoldDB" id="G7YRU2"/>
<evidence type="ECO:0000256" key="1">
    <source>
        <dbReference type="ARBA" id="ARBA00023125"/>
    </source>
</evidence>
<keyword evidence="1 4" id="KW-0238">DNA-binding</keyword>
<dbReference type="Gene3D" id="1.10.10.60">
    <property type="entry name" value="Homeodomain-like"/>
    <property type="match status" value="1"/>
</dbReference>
<sequence>MNDQPDYCPSNADADRLRHEGNEMQRVLEIPERQKLAKRARTAYTQTQLMELEKEFWYSQYLCRPRRIEIASSLRLSEKQIKVWFQNRRMKFKRQKQIGACDNPVGEYKAFPGPSEESRLPSSCHHSHIDLLGHSHEHRTYEKMNCFVNHKTQYQQPDQQHNLAPGPISIQAKRDCDRLDSSAGHQLHGFCKNHITLVQQSVESWTTRKERMILQCAEERCIDRLESERQAAVVFGSSCLTPSESSKSDAKSRITNNELPKNFMCTPDLITNYRWVESNNNLQSVYLGSPTTNGFRSTEIDPVRPDIIPPPQIVPYDVCPCRTFGPNPRY</sequence>
<proteinExistence type="predicted"/>
<evidence type="ECO:0000259" key="6">
    <source>
        <dbReference type="PROSITE" id="PS50071"/>
    </source>
</evidence>
<dbReference type="PRINTS" id="PR00024">
    <property type="entry name" value="HOMEOBOX"/>
</dbReference>
<dbReference type="InterPro" id="IPR020479">
    <property type="entry name" value="HD_metazoa"/>
</dbReference>
<dbReference type="GO" id="GO:0000981">
    <property type="term" value="F:DNA-binding transcription factor activity, RNA polymerase II-specific"/>
    <property type="evidence" value="ECO:0007669"/>
    <property type="project" value="InterPro"/>
</dbReference>
<keyword evidence="3 4" id="KW-0539">Nucleus</keyword>
<name>G7YRU2_CLOSI</name>
<dbReference type="GO" id="GO:0000978">
    <property type="term" value="F:RNA polymerase II cis-regulatory region sequence-specific DNA binding"/>
    <property type="evidence" value="ECO:0007669"/>
    <property type="project" value="TreeGrafter"/>
</dbReference>
<reference key="2">
    <citation type="submission" date="2011-10" db="EMBL/GenBank/DDBJ databases">
        <title>The genome and transcriptome sequence of Clonorchis sinensis provide insights into the carcinogenic liver fluke.</title>
        <authorList>
            <person name="Wang X."/>
            <person name="Huang Y."/>
            <person name="Chen W."/>
            <person name="Liu H."/>
            <person name="Guo L."/>
            <person name="Chen Y."/>
            <person name="Luo F."/>
            <person name="Zhou W."/>
            <person name="Sun J."/>
            <person name="Mao Q."/>
            <person name="Liang P."/>
            <person name="Zhou C."/>
            <person name="Tian Y."/>
            <person name="Men J."/>
            <person name="Lv X."/>
            <person name="Huang L."/>
            <person name="Zhou J."/>
            <person name="Hu Y."/>
            <person name="Li R."/>
            <person name="Zhang F."/>
            <person name="Lei H."/>
            <person name="Li X."/>
            <person name="Hu X."/>
            <person name="Liang C."/>
            <person name="Xu J."/>
            <person name="Wu Z."/>
            <person name="Yu X."/>
        </authorList>
    </citation>
    <scope>NUCLEOTIDE SEQUENCE</scope>
    <source>
        <strain>Henan</strain>
    </source>
</reference>
<dbReference type="Proteomes" id="UP000008909">
    <property type="component" value="Unassembled WGS sequence"/>
</dbReference>
<dbReference type="PROSITE" id="PS50071">
    <property type="entry name" value="HOMEOBOX_2"/>
    <property type="match status" value="1"/>
</dbReference>
<keyword evidence="2 4" id="KW-0371">Homeobox</keyword>
<dbReference type="GO" id="GO:0005634">
    <property type="term" value="C:nucleus"/>
    <property type="evidence" value="ECO:0007669"/>
    <property type="project" value="UniProtKB-SubCell"/>
</dbReference>
<evidence type="ECO:0000256" key="5">
    <source>
        <dbReference type="RuleBase" id="RU000682"/>
    </source>
</evidence>
<dbReference type="SMART" id="SM00389">
    <property type="entry name" value="HOX"/>
    <property type="match status" value="1"/>
</dbReference>
<gene>
    <name evidence="7" type="ORF">CLF_108665</name>
</gene>
<feature type="DNA-binding region" description="Homeobox" evidence="4">
    <location>
        <begin position="37"/>
        <end position="96"/>
    </location>
</feature>
<dbReference type="CDD" id="cd00086">
    <property type="entry name" value="homeodomain"/>
    <property type="match status" value="1"/>
</dbReference>
<dbReference type="InterPro" id="IPR009057">
    <property type="entry name" value="Homeodomain-like_sf"/>
</dbReference>
<protein>
    <submittedName>
        <fullName evidence="7">Homeotic protein proboscipedia</fullName>
    </submittedName>
</protein>
<dbReference type="SUPFAM" id="SSF46689">
    <property type="entry name" value="Homeodomain-like"/>
    <property type="match status" value="1"/>
</dbReference>
<evidence type="ECO:0000256" key="4">
    <source>
        <dbReference type="PROSITE-ProRule" id="PRU00108"/>
    </source>
</evidence>
<organism evidence="7 8">
    <name type="scientific">Clonorchis sinensis</name>
    <name type="common">Chinese liver fluke</name>
    <dbReference type="NCBI Taxonomy" id="79923"/>
    <lineage>
        <taxon>Eukaryota</taxon>
        <taxon>Metazoa</taxon>
        <taxon>Spiralia</taxon>
        <taxon>Lophotrochozoa</taxon>
        <taxon>Platyhelminthes</taxon>
        <taxon>Trematoda</taxon>
        <taxon>Digenea</taxon>
        <taxon>Opisthorchiida</taxon>
        <taxon>Opisthorchiata</taxon>
        <taxon>Opisthorchiidae</taxon>
        <taxon>Clonorchis</taxon>
    </lineage>
</organism>
<evidence type="ECO:0000313" key="7">
    <source>
        <dbReference type="EMBL" id="GAA55672.1"/>
    </source>
</evidence>
<feature type="domain" description="Homeobox" evidence="6">
    <location>
        <begin position="35"/>
        <end position="95"/>
    </location>
</feature>
<comment type="subcellular location">
    <subcellularLocation>
        <location evidence="4 5">Nucleus</location>
    </subcellularLocation>
</comment>